<keyword evidence="1" id="KW-0472">Membrane</keyword>
<evidence type="ECO:0000256" key="1">
    <source>
        <dbReference type="SAM" id="Phobius"/>
    </source>
</evidence>
<organism evidence="2">
    <name type="scientific">bioreactor metagenome</name>
    <dbReference type="NCBI Taxonomy" id="1076179"/>
    <lineage>
        <taxon>unclassified sequences</taxon>
        <taxon>metagenomes</taxon>
        <taxon>ecological metagenomes</taxon>
    </lineage>
</organism>
<dbReference type="AlphaFoldDB" id="A0A645EQS7"/>
<feature type="transmembrane region" description="Helical" evidence="1">
    <location>
        <begin position="62"/>
        <end position="80"/>
    </location>
</feature>
<name>A0A645EQS7_9ZZZZ</name>
<feature type="transmembrane region" description="Helical" evidence="1">
    <location>
        <begin position="31"/>
        <end position="50"/>
    </location>
</feature>
<sequence>MCKKILLTSVFILAIIFMGDILYLFTHSGLLANWGSIMIPSFVVGILWRLMTKDNLKTPFRFAIPLMLGFIKLVIFLMTAKEPTLLAAIFIPIIYSAVSYLFFILGLKTVPDQDTSNKQEQNISQ</sequence>
<gene>
    <name evidence="2" type="ORF">SDC9_151615</name>
</gene>
<reference evidence="2" key="1">
    <citation type="submission" date="2019-08" db="EMBL/GenBank/DDBJ databases">
        <authorList>
            <person name="Kucharzyk K."/>
            <person name="Murdoch R.W."/>
            <person name="Higgins S."/>
            <person name="Loffler F."/>
        </authorList>
    </citation>
    <scope>NUCLEOTIDE SEQUENCE</scope>
</reference>
<feature type="transmembrane region" description="Helical" evidence="1">
    <location>
        <begin position="5"/>
        <end position="25"/>
    </location>
</feature>
<feature type="transmembrane region" description="Helical" evidence="1">
    <location>
        <begin position="86"/>
        <end position="107"/>
    </location>
</feature>
<proteinExistence type="predicted"/>
<evidence type="ECO:0000313" key="2">
    <source>
        <dbReference type="EMBL" id="MPN04378.1"/>
    </source>
</evidence>
<keyword evidence="1" id="KW-0812">Transmembrane</keyword>
<protein>
    <submittedName>
        <fullName evidence="2">Uncharacterized protein</fullName>
    </submittedName>
</protein>
<keyword evidence="1" id="KW-1133">Transmembrane helix</keyword>
<comment type="caution">
    <text evidence="2">The sequence shown here is derived from an EMBL/GenBank/DDBJ whole genome shotgun (WGS) entry which is preliminary data.</text>
</comment>
<accession>A0A645EQS7</accession>
<dbReference type="EMBL" id="VSSQ01050293">
    <property type="protein sequence ID" value="MPN04378.1"/>
    <property type="molecule type" value="Genomic_DNA"/>
</dbReference>